<protein>
    <submittedName>
        <fullName evidence="1">Uncharacterized protein</fullName>
    </submittedName>
</protein>
<sequence length="315" mass="37041">MNEWTCELFEQDLSKMNYMQLAEWLVACRTTVQREAYDTHDAYITAMELFCLEWEDHYKQNTKVYKSEKFKKARVFTTYSDRASIKIDFGKGIERLPYDTYSSIISDNSSIWGEKALPQLERDFNELYKEILNVFAPDNRRCYKELLHDVIAKQRFCQIEVLVRAEKDDKKFKAMTYKEFLEVCHSDRTYKVITDRRSVQKNFNAALDMLGVSSSTYHEFQGERTSQKDFDKKFFVNLAFALALPYPEAERLLCYNGYTLQSEGRIFDEICRKAFTIGFSRDMAIALIDKKNTDFSKNALPYAPVPNLVSQRAKK</sequence>
<dbReference type="EMBL" id="DUTF01000443">
    <property type="protein sequence ID" value="HHY29067.1"/>
    <property type="molecule type" value="Genomic_DNA"/>
</dbReference>
<accession>A0A7C7D8R4</accession>
<proteinExistence type="predicted"/>
<evidence type="ECO:0000313" key="1">
    <source>
        <dbReference type="EMBL" id="HHY29067.1"/>
    </source>
</evidence>
<feature type="non-terminal residue" evidence="1">
    <location>
        <position position="315"/>
    </location>
</feature>
<dbReference type="Proteomes" id="UP000553059">
    <property type="component" value="Unassembled WGS sequence"/>
</dbReference>
<reference evidence="1 2" key="1">
    <citation type="journal article" date="2020" name="Biotechnol. Biofuels">
        <title>New insights from the biogas microbiome by comprehensive genome-resolved metagenomics of nearly 1600 species originating from multiple anaerobic digesters.</title>
        <authorList>
            <person name="Campanaro S."/>
            <person name="Treu L."/>
            <person name="Rodriguez-R L.M."/>
            <person name="Kovalovszki A."/>
            <person name="Ziels R.M."/>
            <person name="Maus I."/>
            <person name="Zhu X."/>
            <person name="Kougias P.G."/>
            <person name="Basile A."/>
            <person name="Luo G."/>
            <person name="Schluter A."/>
            <person name="Konstantinidis K.T."/>
            <person name="Angelidaki I."/>
        </authorList>
    </citation>
    <scope>NUCLEOTIDE SEQUENCE [LARGE SCALE GENOMIC DNA]</scope>
    <source>
        <strain evidence="1">AS05jafATM_4</strain>
    </source>
</reference>
<comment type="caution">
    <text evidence="1">The sequence shown here is derived from an EMBL/GenBank/DDBJ whole genome shotgun (WGS) entry which is preliminary data.</text>
</comment>
<name>A0A7C7D8R4_9FIRM</name>
<evidence type="ECO:0000313" key="2">
    <source>
        <dbReference type="Proteomes" id="UP000553059"/>
    </source>
</evidence>
<organism evidence="1 2">
    <name type="scientific">Desulfitobacterium dehalogenans</name>
    <dbReference type="NCBI Taxonomy" id="36854"/>
    <lineage>
        <taxon>Bacteria</taxon>
        <taxon>Bacillati</taxon>
        <taxon>Bacillota</taxon>
        <taxon>Clostridia</taxon>
        <taxon>Eubacteriales</taxon>
        <taxon>Desulfitobacteriaceae</taxon>
        <taxon>Desulfitobacterium</taxon>
    </lineage>
</organism>
<dbReference type="AlphaFoldDB" id="A0A7C7D8R4"/>
<gene>
    <name evidence="1" type="ORF">GX523_20425</name>
</gene>